<comment type="subcellular location">
    <subcellularLocation>
        <location evidence="1">Cell membrane</location>
        <topology evidence="1">Multi-pass membrane protein</topology>
    </subcellularLocation>
</comment>
<feature type="transmembrane region" description="Helical" evidence="7">
    <location>
        <begin position="80"/>
        <end position="105"/>
    </location>
</feature>
<feature type="transmembrane region" description="Helical" evidence="7">
    <location>
        <begin position="284"/>
        <end position="304"/>
    </location>
</feature>
<feature type="transmembrane region" description="Helical" evidence="7">
    <location>
        <begin position="147"/>
        <end position="165"/>
    </location>
</feature>
<dbReference type="eggNOG" id="COG2244">
    <property type="taxonomic scope" value="Bacteria"/>
</dbReference>
<evidence type="ECO:0000313" key="8">
    <source>
        <dbReference type="EMBL" id="EHN58731.1"/>
    </source>
</evidence>
<keyword evidence="5 7" id="KW-1133">Transmembrane helix</keyword>
<evidence type="ECO:0000256" key="6">
    <source>
        <dbReference type="ARBA" id="ARBA00023136"/>
    </source>
</evidence>
<dbReference type="Proteomes" id="UP000004959">
    <property type="component" value="Chromosome"/>
</dbReference>
<dbReference type="HOGENOM" id="CLU_026911_2_1_9"/>
<proteinExistence type="inferred from homology"/>
<evidence type="ECO:0000256" key="7">
    <source>
        <dbReference type="SAM" id="Phobius"/>
    </source>
</evidence>
<feature type="transmembrane region" description="Helical" evidence="7">
    <location>
        <begin position="211"/>
        <end position="233"/>
    </location>
</feature>
<gene>
    <name evidence="8" type="ORF">OKIT_0618</name>
</gene>
<dbReference type="RefSeq" id="WP_007745209.1">
    <property type="nucleotide sequence ID" value="NZ_CM001398.1"/>
</dbReference>
<feature type="transmembrane region" description="Helical" evidence="7">
    <location>
        <begin position="43"/>
        <end position="68"/>
    </location>
</feature>
<dbReference type="InterPro" id="IPR050833">
    <property type="entry name" value="Poly_Biosynth_Transport"/>
</dbReference>
<feature type="transmembrane region" description="Helical" evidence="7">
    <location>
        <begin position="413"/>
        <end position="433"/>
    </location>
</feature>
<dbReference type="STRING" id="336988.NT96_05625"/>
<dbReference type="CDD" id="cd13127">
    <property type="entry name" value="MATE_tuaB_like"/>
    <property type="match status" value="1"/>
</dbReference>
<feature type="transmembrane region" description="Helical" evidence="7">
    <location>
        <begin position="445"/>
        <end position="467"/>
    </location>
</feature>
<protein>
    <submittedName>
        <fullName evidence="8">Polysaccharide biosynthesis export protein</fullName>
    </submittedName>
</protein>
<feature type="transmembrane region" description="Helical" evidence="7">
    <location>
        <begin position="358"/>
        <end position="376"/>
    </location>
</feature>
<sequence>MDIIKKQLRHGIFFTAIGQYAGVVSNFFISIVLSRILGPSVYGVLNIMLVLLPFFQLITSLGVGPAIVQNKELNDRDYSSLFKILFAISLVAFVLFGALGIPFALIYRNPIYYQLSWFLAPLVLLSIVSIVPVAILQKRQDFKKLNFTGLFAYIIGGILGIAAAFGGWGIYALVISNLLPSLINFIFYFYFSGLKLLKGYDRGSFTKIRSFSGYQMVFGIFNYFAGNMDNLVIGKFFGQKDLGNYGKSFQLVVYPNNMFAGVIVPVMQPVLSNFESDIDTIKKIYHRVINVLMIAGIPLSVYLFANADLIIEFLFGPKWSGAIFPFRILALTTWIHMTTSTLGAIYQARNKTKELMNIGFFEFAITAIFIVFGVFTKSINGMALMMTIHYYIIFWVSFGYLSRRVLDDKLRSYIIMIFKPLVASLIGYLSILVPQIFGLDLRSVFWQLLLNSMLFWFFTIIPLFFMGEIKNLYHLFK</sequence>
<keyword evidence="9" id="KW-1185">Reference proteome</keyword>
<dbReference type="AlphaFoldDB" id="G9WJC5"/>
<feature type="transmembrane region" description="Helical" evidence="7">
    <location>
        <begin position="253"/>
        <end position="272"/>
    </location>
</feature>
<keyword evidence="3" id="KW-1003">Cell membrane</keyword>
<feature type="transmembrane region" description="Helical" evidence="7">
    <location>
        <begin position="382"/>
        <end position="401"/>
    </location>
</feature>
<name>G9WJC5_9LACO</name>
<evidence type="ECO:0000256" key="3">
    <source>
        <dbReference type="ARBA" id="ARBA00022475"/>
    </source>
</evidence>
<feature type="transmembrane region" description="Helical" evidence="7">
    <location>
        <begin position="324"/>
        <end position="346"/>
    </location>
</feature>
<dbReference type="PANTHER" id="PTHR30250:SF10">
    <property type="entry name" value="LIPOPOLYSACCHARIDE BIOSYNTHESIS PROTEIN WZXC"/>
    <property type="match status" value="1"/>
</dbReference>
<evidence type="ECO:0000256" key="4">
    <source>
        <dbReference type="ARBA" id="ARBA00022692"/>
    </source>
</evidence>
<dbReference type="EMBL" id="AFVZ01000001">
    <property type="protein sequence ID" value="EHN58731.1"/>
    <property type="molecule type" value="Genomic_DNA"/>
</dbReference>
<organism evidence="8 9">
    <name type="scientific">Oenococcus kitaharae DSM 17330</name>
    <dbReference type="NCBI Taxonomy" id="1045004"/>
    <lineage>
        <taxon>Bacteria</taxon>
        <taxon>Bacillati</taxon>
        <taxon>Bacillota</taxon>
        <taxon>Bacilli</taxon>
        <taxon>Lactobacillales</taxon>
        <taxon>Lactobacillaceae</taxon>
        <taxon>Oenococcus</taxon>
    </lineage>
</organism>
<dbReference type="OrthoDB" id="9770347at2"/>
<accession>G9WJC5</accession>
<evidence type="ECO:0000256" key="1">
    <source>
        <dbReference type="ARBA" id="ARBA00004651"/>
    </source>
</evidence>
<feature type="transmembrane region" description="Helical" evidence="7">
    <location>
        <begin position="12"/>
        <end position="37"/>
    </location>
</feature>
<feature type="transmembrane region" description="Helical" evidence="7">
    <location>
        <begin position="111"/>
        <end position="135"/>
    </location>
</feature>
<evidence type="ECO:0000256" key="2">
    <source>
        <dbReference type="ARBA" id="ARBA00007430"/>
    </source>
</evidence>
<dbReference type="Pfam" id="PF13440">
    <property type="entry name" value="Polysacc_synt_3"/>
    <property type="match status" value="1"/>
</dbReference>
<keyword evidence="4 7" id="KW-0812">Transmembrane</keyword>
<comment type="caution">
    <text evidence="8">The sequence shown here is derived from an EMBL/GenBank/DDBJ whole genome shotgun (WGS) entry which is preliminary data.</text>
</comment>
<evidence type="ECO:0000256" key="5">
    <source>
        <dbReference type="ARBA" id="ARBA00022989"/>
    </source>
</evidence>
<dbReference type="GO" id="GO:0005886">
    <property type="term" value="C:plasma membrane"/>
    <property type="evidence" value="ECO:0007669"/>
    <property type="project" value="UniProtKB-SubCell"/>
</dbReference>
<keyword evidence="6 7" id="KW-0472">Membrane</keyword>
<dbReference type="PATRIC" id="fig|1045004.4.peg.618"/>
<feature type="transmembrane region" description="Helical" evidence="7">
    <location>
        <begin position="171"/>
        <end position="191"/>
    </location>
</feature>
<dbReference type="PANTHER" id="PTHR30250">
    <property type="entry name" value="PST FAMILY PREDICTED COLANIC ACID TRANSPORTER"/>
    <property type="match status" value="1"/>
</dbReference>
<evidence type="ECO:0000313" key="9">
    <source>
        <dbReference type="Proteomes" id="UP000004959"/>
    </source>
</evidence>
<reference evidence="8 9" key="1">
    <citation type="journal article" date="2012" name="PLoS ONE">
        <title>Functional divergence in the genus oenococcus as predicted by genome sequencing of the newly-described species, Oenococcus kitaharae.</title>
        <authorList>
            <person name="Borneman A.R."/>
            <person name="McCarthy J.M."/>
            <person name="Chambers P.J."/>
            <person name="Bartowsky E.J."/>
        </authorList>
    </citation>
    <scope>NUCLEOTIDE SEQUENCE [LARGE SCALE GENOMIC DNA]</scope>
    <source>
        <strain evidence="9">DSM17330</strain>
    </source>
</reference>
<comment type="similarity">
    <text evidence="2">Belongs to the polysaccharide synthase family.</text>
</comment>